<name>A0A1X7V9A8_AMPQE</name>
<proteinExistence type="predicted"/>
<dbReference type="EnsemblMetazoa" id="Aqu2.1.36581_001">
    <property type="protein sequence ID" value="Aqu2.1.36581_001"/>
    <property type="gene ID" value="Aqu2.1.36581"/>
</dbReference>
<sequence length="71" mass="7640">LSSPISLSLSLPPLSLFLFPSISYSDTHININPKNIAQPTNSSAIVILRPTISIITSVIIIPTNNVQQTLN</sequence>
<organism evidence="1">
    <name type="scientific">Amphimedon queenslandica</name>
    <name type="common">Sponge</name>
    <dbReference type="NCBI Taxonomy" id="400682"/>
    <lineage>
        <taxon>Eukaryota</taxon>
        <taxon>Metazoa</taxon>
        <taxon>Porifera</taxon>
        <taxon>Demospongiae</taxon>
        <taxon>Heteroscleromorpha</taxon>
        <taxon>Haplosclerida</taxon>
        <taxon>Niphatidae</taxon>
        <taxon>Amphimedon</taxon>
    </lineage>
</organism>
<dbReference type="AlphaFoldDB" id="A0A1X7V9A8"/>
<accession>A0A1X7V9A8</accession>
<reference evidence="1" key="1">
    <citation type="submission" date="2017-05" db="UniProtKB">
        <authorList>
            <consortium name="EnsemblMetazoa"/>
        </authorList>
    </citation>
    <scope>IDENTIFICATION</scope>
</reference>
<dbReference type="InParanoid" id="A0A1X7V9A8"/>
<evidence type="ECO:0000313" key="1">
    <source>
        <dbReference type="EnsemblMetazoa" id="Aqu2.1.36581_001"/>
    </source>
</evidence>
<protein>
    <submittedName>
        <fullName evidence="1">Uncharacterized protein</fullName>
    </submittedName>
</protein>